<dbReference type="InterPro" id="IPR006517">
    <property type="entry name" value="Phage_terminase_lsu-like_C"/>
</dbReference>
<dbReference type="Proteomes" id="UP001596023">
    <property type="component" value="Unassembled WGS sequence"/>
</dbReference>
<sequence>MAASGKYERIIQDYEKHCLRVALATEIRKQESVQEKIKRINDLESDYAKWFEYYFPNFAKSKCAPFHKALARYIVKHKRCRVLAEWYRSAAKSVHINMGIPLYLYFVKHDLKFMLIIGATSPKAKKLLSSIQGQLQYNKRLINDYGARYQYGEWADGDFATVDGVRFMALGFGQDPRGSREDGERPDYITTDDVDTKKHMNNDRIMRESVDYITEDVMGCFDAADNATERYIHANNNTNKNSITNRLKKIFLEFKQRAREEGEEDIFHISTVKAVKDLATFEPAWKEKTSAEYWRKKFNSTPYRSFMREYMHAHIQDGAIFKQEDMVFGEICRLDKYDALCFYGDLSYKDTGDFKALVLVGRTGREFHIIHTYLRQGSRAKCAEWLYNLYEDKKLERFNIQYMIEGLFAMDDFINDFDIEGDSRGYYIPVTADKRGKADKFDRIESISGHFERHHVIFNVKEQDYLDQTTLIDQFLAFEKGSGAHDDGADAVQGAISKLNKSEKSDKANKGVRTTSRKDIISRSKNRY</sequence>
<dbReference type="RefSeq" id="WP_379995014.1">
    <property type="nucleotide sequence ID" value="NZ_JBHSGN010000059.1"/>
</dbReference>
<gene>
    <name evidence="2" type="primary">terL</name>
    <name evidence="2" type="ORF">ACFO6W_07770</name>
</gene>
<evidence type="ECO:0000256" key="1">
    <source>
        <dbReference type="SAM" id="MobiDB-lite"/>
    </source>
</evidence>
<protein>
    <submittedName>
        <fullName evidence="2">Phage terminase large subunit</fullName>
    </submittedName>
</protein>
<reference evidence="3" key="1">
    <citation type="journal article" date="2019" name="Int. J. Syst. Evol. Microbiol.">
        <title>The Global Catalogue of Microorganisms (GCM) 10K type strain sequencing project: providing services to taxonomists for standard genome sequencing and annotation.</title>
        <authorList>
            <consortium name="The Broad Institute Genomics Platform"/>
            <consortium name="The Broad Institute Genome Sequencing Center for Infectious Disease"/>
            <person name="Wu L."/>
            <person name="Ma J."/>
        </authorList>
    </citation>
    <scope>NUCLEOTIDE SEQUENCE [LARGE SCALE GENOMIC DNA]</scope>
    <source>
        <strain evidence="3">CCUG 66188</strain>
    </source>
</reference>
<feature type="region of interest" description="Disordered" evidence="1">
    <location>
        <begin position="500"/>
        <end position="528"/>
    </location>
</feature>
<comment type="caution">
    <text evidence="2">The sequence shown here is derived from an EMBL/GenBank/DDBJ whole genome shotgun (WGS) entry which is preliminary data.</text>
</comment>
<evidence type="ECO:0000313" key="3">
    <source>
        <dbReference type="Proteomes" id="UP001596023"/>
    </source>
</evidence>
<proteinExistence type="predicted"/>
<evidence type="ECO:0000313" key="2">
    <source>
        <dbReference type="EMBL" id="MFC4673587.1"/>
    </source>
</evidence>
<dbReference type="EMBL" id="JBHSGN010000059">
    <property type="protein sequence ID" value="MFC4673587.1"/>
    <property type="molecule type" value="Genomic_DNA"/>
</dbReference>
<name>A0ABV9KTP7_9BACT</name>
<dbReference type="NCBIfam" id="TIGR01630">
    <property type="entry name" value="psiM2_ORF9"/>
    <property type="match status" value="1"/>
</dbReference>
<keyword evidence="3" id="KW-1185">Reference proteome</keyword>
<feature type="compositionally biased region" description="Basic and acidic residues" evidence="1">
    <location>
        <begin position="500"/>
        <end position="509"/>
    </location>
</feature>
<accession>A0ABV9KTP7</accession>
<organism evidence="2 3">
    <name type="scientific">Dysgonomonas termitidis</name>
    <dbReference type="NCBI Taxonomy" id="1516126"/>
    <lineage>
        <taxon>Bacteria</taxon>
        <taxon>Pseudomonadati</taxon>
        <taxon>Bacteroidota</taxon>
        <taxon>Bacteroidia</taxon>
        <taxon>Bacteroidales</taxon>
        <taxon>Dysgonomonadaceae</taxon>
        <taxon>Dysgonomonas</taxon>
    </lineage>
</organism>